<reference evidence="1 2" key="2">
    <citation type="journal article" date="2012" name="PLoS Pathog.">
        <title>Diverse lifestyles and strategies of plant pathogenesis encoded in the genomes of eighteen Dothideomycetes fungi.</title>
        <authorList>
            <person name="Ohm R.A."/>
            <person name="Feau N."/>
            <person name="Henrissat B."/>
            <person name="Schoch C.L."/>
            <person name="Horwitz B.A."/>
            <person name="Barry K.W."/>
            <person name="Condon B.J."/>
            <person name="Copeland A.C."/>
            <person name="Dhillon B."/>
            <person name="Glaser F."/>
            <person name="Hesse C.N."/>
            <person name="Kosti I."/>
            <person name="LaButti K."/>
            <person name="Lindquist E.A."/>
            <person name="Lucas S."/>
            <person name="Salamov A.A."/>
            <person name="Bradshaw R.E."/>
            <person name="Ciuffetti L."/>
            <person name="Hamelin R.C."/>
            <person name="Kema G.H.J."/>
            <person name="Lawrence C."/>
            <person name="Scott J.A."/>
            <person name="Spatafora J.W."/>
            <person name="Turgeon B.G."/>
            <person name="de Wit P.J.G.M."/>
            <person name="Zhong S."/>
            <person name="Goodwin S.B."/>
            <person name="Grigoriev I.V."/>
        </authorList>
    </citation>
    <scope>NUCLEOTIDE SEQUENCE [LARGE SCALE GENOMIC DNA]</scope>
    <source>
        <strain evidence="2">NZE10 / CBS 128990</strain>
    </source>
</reference>
<dbReference type="HOGENOM" id="CLU_1294374_0_0_1"/>
<gene>
    <name evidence="1" type="ORF">DOTSEDRAFT_76601</name>
</gene>
<name>N1Q3K0_DOTSN</name>
<sequence>MSDSDGNLVSAAFNNNALILLVTSLKERHVQQFVRIARAHAHSRARARARAAPDHDRASATCLVEIAPHSQNSACRTGQRGSGVLADGEGHYSCRIIAPLTSMTTHIRRALLHAAFDLSLPLLQHDPAHNQAIADLISDERLRHSRARCLKSASPGPRLSRSRRRGAQQGLLGIYQATAIIALNSAYHDSSSAAQVAFTFLRDVLSRLIFECA</sequence>
<protein>
    <submittedName>
        <fullName evidence="1">Uncharacterized protein</fullName>
    </submittedName>
</protein>
<reference evidence="2" key="1">
    <citation type="journal article" date="2012" name="PLoS Genet.">
        <title>The genomes of the fungal plant pathogens Cladosporium fulvum and Dothistroma septosporum reveal adaptation to different hosts and lifestyles but also signatures of common ancestry.</title>
        <authorList>
            <person name="de Wit P.J.G.M."/>
            <person name="van der Burgt A."/>
            <person name="Oekmen B."/>
            <person name="Stergiopoulos I."/>
            <person name="Abd-Elsalam K.A."/>
            <person name="Aerts A.L."/>
            <person name="Bahkali A.H."/>
            <person name="Beenen H.G."/>
            <person name="Chettri P."/>
            <person name="Cox M.P."/>
            <person name="Datema E."/>
            <person name="de Vries R.P."/>
            <person name="Dhillon B."/>
            <person name="Ganley A.R."/>
            <person name="Griffiths S.A."/>
            <person name="Guo Y."/>
            <person name="Hamelin R.C."/>
            <person name="Henrissat B."/>
            <person name="Kabir M.S."/>
            <person name="Jashni M.K."/>
            <person name="Kema G."/>
            <person name="Klaubauf S."/>
            <person name="Lapidus A."/>
            <person name="Levasseur A."/>
            <person name="Lindquist E."/>
            <person name="Mehrabi R."/>
            <person name="Ohm R.A."/>
            <person name="Owen T.J."/>
            <person name="Salamov A."/>
            <person name="Schwelm A."/>
            <person name="Schijlen E."/>
            <person name="Sun H."/>
            <person name="van den Burg H.A."/>
            <person name="van Ham R.C.H.J."/>
            <person name="Zhang S."/>
            <person name="Goodwin S.B."/>
            <person name="Grigoriev I.V."/>
            <person name="Collemare J."/>
            <person name="Bradshaw R.E."/>
        </authorList>
    </citation>
    <scope>NUCLEOTIDE SEQUENCE [LARGE SCALE GENOMIC DNA]</scope>
    <source>
        <strain evidence="2">NZE10 / CBS 128990</strain>
    </source>
</reference>
<evidence type="ECO:0000313" key="1">
    <source>
        <dbReference type="EMBL" id="EME49230.1"/>
    </source>
</evidence>
<dbReference type="EMBL" id="KB446535">
    <property type="protein sequence ID" value="EME49230.1"/>
    <property type="molecule type" value="Genomic_DNA"/>
</dbReference>
<accession>N1Q3K0</accession>
<proteinExistence type="predicted"/>
<dbReference type="AlphaFoldDB" id="N1Q3K0"/>
<dbReference type="Proteomes" id="UP000016933">
    <property type="component" value="Unassembled WGS sequence"/>
</dbReference>
<organism evidence="1 2">
    <name type="scientific">Dothistroma septosporum (strain NZE10 / CBS 128990)</name>
    <name type="common">Red band needle blight fungus</name>
    <name type="synonym">Mycosphaerella pini</name>
    <dbReference type="NCBI Taxonomy" id="675120"/>
    <lineage>
        <taxon>Eukaryota</taxon>
        <taxon>Fungi</taxon>
        <taxon>Dikarya</taxon>
        <taxon>Ascomycota</taxon>
        <taxon>Pezizomycotina</taxon>
        <taxon>Dothideomycetes</taxon>
        <taxon>Dothideomycetidae</taxon>
        <taxon>Mycosphaerellales</taxon>
        <taxon>Mycosphaerellaceae</taxon>
        <taxon>Dothistroma</taxon>
    </lineage>
</organism>
<evidence type="ECO:0000313" key="2">
    <source>
        <dbReference type="Proteomes" id="UP000016933"/>
    </source>
</evidence>
<keyword evidence="2" id="KW-1185">Reference proteome</keyword>